<evidence type="ECO:0000256" key="2">
    <source>
        <dbReference type="ARBA" id="ARBA00022670"/>
    </source>
</evidence>
<dbReference type="InterPro" id="IPR022398">
    <property type="entry name" value="Peptidase_S8_His-AS"/>
</dbReference>
<dbReference type="PROSITE" id="PS51892">
    <property type="entry name" value="SUBTILASE"/>
    <property type="match status" value="1"/>
</dbReference>
<feature type="domain" description="Peptidase S8/S53" evidence="9">
    <location>
        <begin position="171"/>
        <end position="418"/>
    </location>
</feature>
<sequence>MKLAILQTLLLLTPFALAAPRPSLNDDSFSTLATNTSNGTKPHVVGEAWTVIVDDEDPRSLDQLMTEMAVKPGDITHVYDNDAFKGFSGVMTPEHIQKMSVMKGVKICEPVQQMSVLETVQTNAPWGLQRISQESSIRNAPFDLASLAAFDFNYRFNGALPTNTTGKQGLGQGVDIYVIDTGVFTNHIDFDGRATHLETGIRGVGFDTLQDTAGHGTHCAGTAASTTFGVAKNANIISVKVLGSDSGSTSNILQGIDAMVKNHKARSKKAGFAGSVASMSLGGGGQSNSLDNAIAGATRSGIHFVVAAGNDNKDACVAGSPATATKISSVISVGAIDINDQRPIFSNFGGCTSLFAPGDQITSTWTGDNANDNNKINTIRGTSMACPHVSGLVAYMLSMNPSLATNPIAMKQLIMDTAVPISIDKGTVLLANNGFKG</sequence>
<feature type="signal peptide" evidence="8">
    <location>
        <begin position="1"/>
        <end position="18"/>
    </location>
</feature>
<evidence type="ECO:0000256" key="1">
    <source>
        <dbReference type="ARBA" id="ARBA00011073"/>
    </source>
</evidence>
<dbReference type="PROSITE" id="PS00137">
    <property type="entry name" value="SUBTILASE_HIS"/>
    <property type="match status" value="1"/>
</dbReference>
<evidence type="ECO:0000259" key="9">
    <source>
        <dbReference type="Pfam" id="PF00082"/>
    </source>
</evidence>
<evidence type="ECO:0000256" key="5">
    <source>
        <dbReference type="PIRSR" id="PIRSR615500-1"/>
    </source>
</evidence>
<dbReference type="Pfam" id="PF00082">
    <property type="entry name" value="Peptidase_S8"/>
    <property type="match status" value="1"/>
</dbReference>
<dbReference type="InterPro" id="IPR023828">
    <property type="entry name" value="Peptidase_S8_Ser-AS"/>
</dbReference>
<evidence type="ECO:0000256" key="8">
    <source>
        <dbReference type="SAM" id="SignalP"/>
    </source>
</evidence>
<feature type="chain" id="PRO_5004651096" evidence="8">
    <location>
        <begin position="19"/>
        <end position="437"/>
    </location>
</feature>
<dbReference type="AlphaFoldDB" id="U4L6X8"/>
<dbReference type="Gene3D" id="3.40.50.200">
    <property type="entry name" value="Peptidase S8/S53 domain"/>
    <property type="match status" value="1"/>
</dbReference>
<evidence type="ECO:0000256" key="4">
    <source>
        <dbReference type="ARBA" id="ARBA00022825"/>
    </source>
</evidence>
<dbReference type="GO" id="GO:0006508">
    <property type="term" value="P:proteolysis"/>
    <property type="evidence" value="ECO:0007669"/>
    <property type="project" value="UniProtKB-KW"/>
</dbReference>
<keyword evidence="11" id="KW-1185">Reference proteome</keyword>
<dbReference type="InterPro" id="IPR000209">
    <property type="entry name" value="Peptidase_S8/S53_dom"/>
</dbReference>
<dbReference type="STRING" id="1076935.U4L6X8"/>
<dbReference type="PROSITE" id="PS00138">
    <property type="entry name" value="SUBTILASE_SER"/>
    <property type="match status" value="1"/>
</dbReference>
<keyword evidence="8" id="KW-0732">Signal</keyword>
<gene>
    <name evidence="10" type="ORF">PCON_07961</name>
</gene>
<dbReference type="InterPro" id="IPR036852">
    <property type="entry name" value="Peptidase_S8/S53_dom_sf"/>
</dbReference>
<name>U4L6X8_PYROM</name>
<accession>U4L6X8</accession>
<keyword evidence="2 6" id="KW-0645">Protease</keyword>
<feature type="active site" description="Charge relay system" evidence="5 6">
    <location>
        <position position="215"/>
    </location>
</feature>
<feature type="active site" description="Charge relay system" evidence="5 6">
    <location>
        <position position="180"/>
    </location>
</feature>
<proteinExistence type="inferred from homology"/>
<keyword evidence="4 6" id="KW-0720">Serine protease</keyword>
<dbReference type="GO" id="GO:0004252">
    <property type="term" value="F:serine-type endopeptidase activity"/>
    <property type="evidence" value="ECO:0007669"/>
    <property type="project" value="UniProtKB-UniRule"/>
</dbReference>
<dbReference type="EMBL" id="HF935410">
    <property type="protein sequence ID" value="CCX08368.1"/>
    <property type="molecule type" value="Genomic_DNA"/>
</dbReference>
<dbReference type="InterPro" id="IPR023827">
    <property type="entry name" value="Peptidase_S8_Asp-AS"/>
</dbReference>
<feature type="active site" description="Charge relay system" evidence="5 6">
    <location>
        <position position="383"/>
    </location>
</feature>
<dbReference type="PROSITE" id="PS00136">
    <property type="entry name" value="SUBTILASE_ASP"/>
    <property type="match status" value="1"/>
</dbReference>
<organism evidence="10 11">
    <name type="scientific">Pyronema omphalodes (strain CBS 100304)</name>
    <name type="common">Pyronema confluens</name>
    <dbReference type="NCBI Taxonomy" id="1076935"/>
    <lineage>
        <taxon>Eukaryota</taxon>
        <taxon>Fungi</taxon>
        <taxon>Dikarya</taxon>
        <taxon>Ascomycota</taxon>
        <taxon>Pezizomycotina</taxon>
        <taxon>Pezizomycetes</taxon>
        <taxon>Pezizales</taxon>
        <taxon>Pyronemataceae</taxon>
        <taxon>Pyronema</taxon>
    </lineage>
</organism>
<evidence type="ECO:0000256" key="3">
    <source>
        <dbReference type="ARBA" id="ARBA00022801"/>
    </source>
</evidence>
<dbReference type="OrthoDB" id="206201at2759"/>
<dbReference type="InterPro" id="IPR034193">
    <property type="entry name" value="PCSK9_ProteinaseK-like"/>
</dbReference>
<dbReference type="PANTHER" id="PTHR43806:SF11">
    <property type="entry name" value="CEREVISIN-RELATED"/>
    <property type="match status" value="1"/>
</dbReference>
<dbReference type="eggNOG" id="KOG1153">
    <property type="taxonomic scope" value="Eukaryota"/>
</dbReference>
<dbReference type="PANTHER" id="PTHR43806">
    <property type="entry name" value="PEPTIDASE S8"/>
    <property type="match status" value="1"/>
</dbReference>
<dbReference type="PRINTS" id="PR00723">
    <property type="entry name" value="SUBTILISIN"/>
</dbReference>
<evidence type="ECO:0000313" key="10">
    <source>
        <dbReference type="EMBL" id="CCX08368.1"/>
    </source>
</evidence>
<protein>
    <submittedName>
        <fullName evidence="10">Similar to Alkaline protease 2 acc. no. P87184</fullName>
    </submittedName>
</protein>
<dbReference type="SUPFAM" id="SSF52743">
    <property type="entry name" value="Subtilisin-like"/>
    <property type="match status" value="1"/>
</dbReference>
<comment type="similarity">
    <text evidence="1 6 7">Belongs to the peptidase S8 family.</text>
</comment>
<reference evidence="10 11" key="1">
    <citation type="journal article" date="2013" name="PLoS Genet.">
        <title>The genome and development-dependent transcriptomes of Pyronema confluens: a window into fungal evolution.</title>
        <authorList>
            <person name="Traeger S."/>
            <person name="Altegoer F."/>
            <person name="Freitag M."/>
            <person name="Gabaldon T."/>
            <person name="Kempken F."/>
            <person name="Kumar A."/>
            <person name="Marcet-Houben M."/>
            <person name="Poggeler S."/>
            <person name="Stajich J.E."/>
            <person name="Nowrousian M."/>
        </authorList>
    </citation>
    <scope>NUCLEOTIDE SEQUENCE [LARGE SCALE GENOMIC DNA]</scope>
    <source>
        <strain evidence="11">CBS 100304</strain>
        <tissue evidence="10">Vegetative mycelium</tissue>
    </source>
</reference>
<dbReference type="OMA" id="SEVAWIE"/>
<keyword evidence="3 6" id="KW-0378">Hydrolase</keyword>
<evidence type="ECO:0000313" key="11">
    <source>
        <dbReference type="Proteomes" id="UP000018144"/>
    </source>
</evidence>
<dbReference type="InterPro" id="IPR015500">
    <property type="entry name" value="Peptidase_S8_subtilisin-rel"/>
</dbReference>
<evidence type="ECO:0000256" key="7">
    <source>
        <dbReference type="RuleBase" id="RU003355"/>
    </source>
</evidence>
<dbReference type="FunFam" id="3.40.50.200:FF:000007">
    <property type="entry name" value="Subtilisin-like serine protease"/>
    <property type="match status" value="1"/>
</dbReference>
<dbReference type="CDD" id="cd04077">
    <property type="entry name" value="Peptidases_S8_PCSK9_ProteinaseK_like"/>
    <property type="match status" value="1"/>
</dbReference>
<evidence type="ECO:0000256" key="6">
    <source>
        <dbReference type="PROSITE-ProRule" id="PRU01240"/>
    </source>
</evidence>
<dbReference type="InterPro" id="IPR050131">
    <property type="entry name" value="Peptidase_S8_subtilisin-like"/>
</dbReference>
<dbReference type="Proteomes" id="UP000018144">
    <property type="component" value="Unassembled WGS sequence"/>
</dbReference>